<gene>
    <name evidence="5" type="ordered locus">Dred_1499</name>
</gene>
<evidence type="ECO:0000313" key="5">
    <source>
        <dbReference type="EMBL" id="ABO50029.1"/>
    </source>
</evidence>
<dbReference type="RefSeq" id="WP_011877845.1">
    <property type="nucleotide sequence ID" value="NC_009253.1"/>
</dbReference>
<dbReference type="HOGENOM" id="CLU_007207_0_0_9"/>
<dbReference type="SUPFAM" id="SSF56796">
    <property type="entry name" value="Dehydroquinate synthase-like"/>
    <property type="match status" value="1"/>
</dbReference>
<dbReference type="FunFam" id="3.40.50.1970:FF:000003">
    <property type="entry name" value="Alcohol dehydrogenase, iron-containing"/>
    <property type="match status" value="1"/>
</dbReference>
<evidence type="ECO:0000259" key="4">
    <source>
        <dbReference type="Pfam" id="PF25137"/>
    </source>
</evidence>
<dbReference type="Pfam" id="PF25137">
    <property type="entry name" value="ADH_Fe_C"/>
    <property type="match status" value="1"/>
</dbReference>
<name>A4J4M6_DESRM</name>
<proteinExistence type="inferred from homology"/>
<dbReference type="KEGG" id="drm:Dred_1499"/>
<dbReference type="Proteomes" id="UP000001556">
    <property type="component" value="Chromosome"/>
</dbReference>
<reference evidence="5 6" key="1">
    <citation type="submission" date="2007-03" db="EMBL/GenBank/DDBJ databases">
        <title>Complete sequence of Desulfotomaculum reducens MI-1.</title>
        <authorList>
            <consortium name="US DOE Joint Genome Institute"/>
            <person name="Copeland A."/>
            <person name="Lucas S."/>
            <person name="Lapidus A."/>
            <person name="Barry K."/>
            <person name="Detter J.C."/>
            <person name="Glavina del Rio T."/>
            <person name="Hammon N."/>
            <person name="Israni S."/>
            <person name="Dalin E."/>
            <person name="Tice H."/>
            <person name="Pitluck S."/>
            <person name="Sims D."/>
            <person name="Brettin T."/>
            <person name="Bruce D."/>
            <person name="Han C."/>
            <person name="Tapia R."/>
            <person name="Schmutz J."/>
            <person name="Larimer F."/>
            <person name="Land M."/>
            <person name="Hauser L."/>
            <person name="Kyrpides N."/>
            <person name="Kim E."/>
            <person name="Tebo B.M."/>
            <person name="Richardson P."/>
        </authorList>
    </citation>
    <scope>NUCLEOTIDE SEQUENCE [LARGE SCALE GENOMIC DNA]</scope>
    <source>
        <strain evidence="5 6">MI-1</strain>
    </source>
</reference>
<evidence type="ECO:0000313" key="6">
    <source>
        <dbReference type="Proteomes" id="UP000001556"/>
    </source>
</evidence>
<dbReference type="OrthoDB" id="5445534at2"/>
<evidence type="ECO:0000256" key="2">
    <source>
        <dbReference type="ARBA" id="ARBA00023002"/>
    </source>
</evidence>
<dbReference type="InterPro" id="IPR001670">
    <property type="entry name" value="ADH_Fe/GldA"/>
</dbReference>
<evidence type="ECO:0000259" key="3">
    <source>
        <dbReference type="Pfam" id="PF00465"/>
    </source>
</evidence>
<keyword evidence="2" id="KW-0560">Oxidoreductase</keyword>
<dbReference type="InterPro" id="IPR056798">
    <property type="entry name" value="ADH_Fe_C"/>
</dbReference>
<evidence type="ECO:0000256" key="1">
    <source>
        <dbReference type="ARBA" id="ARBA00007358"/>
    </source>
</evidence>
<dbReference type="EMBL" id="CP000612">
    <property type="protein sequence ID" value="ABO50029.1"/>
    <property type="molecule type" value="Genomic_DNA"/>
</dbReference>
<dbReference type="AlphaFoldDB" id="A4J4M6"/>
<feature type="domain" description="Alcohol dehydrogenase iron-type/glycerol dehydrogenase GldA" evidence="3">
    <location>
        <begin position="9"/>
        <end position="176"/>
    </location>
</feature>
<comment type="similarity">
    <text evidence="1">Belongs to the iron-containing alcohol dehydrogenase family.</text>
</comment>
<dbReference type="GO" id="GO:0046872">
    <property type="term" value="F:metal ion binding"/>
    <property type="evidence" value="ECO:0007669"/>
    <property type="project" value="InterPro"/>
</dbReference>
<dbReference type="PANTHER" id="PTHR11496">
    <property type="entry name" value="ALCOHOL DEHYDROGENASE"/>
    <property type="match status" value="1"/>
</dbReference>
<dbReference type="PANTHER" id="PTHR11496:SF102">
    <property type="entry name" value="ALCOHOL DEHYDROGENASE 4"/>
    <property type="match status" value="1"/>
</dbReference>
<organism evidence="5 6">
    <name type="scientific">Desulforamulus reducens (strain ATCC BAA-1160 / DSM 100696 / MI-1)</name>
    <name type="common">Desulfotomaculum reducens</name>
    <dbReference type="NCBI Taxonomy" id="349161"/>
    <lineage>
        <taxon>Bacteria</taxon>
        <taxon>Bacillati</taxon>
        <taxon>Bacillota</taxon>
        <taxon>Clostridia</taxon>
        <taxon>Eubacteriales</taxon>
        <taxon>Peptococcaceae</taxon>
        <taxon>Desulforamulus</taxon>
    </lineage>
</organism>
<accession>A4J4M6</accession>
<dbReference type="eggNOG" id="COG1454">
    <property type="taxonomic scope" value="Bacteria"/>
</dbReference>
<dbReference type="GO" id="GO:0004022">
    <property type="term" value="F:alcohol dehydrogenase (NAD+) activity"/>
    <property type="evidence" value="ECO:0007669"/>
    <property type="project" value="TreeGrafter"/>
</dbReference>
<dbReference type="InterPro" id="IPR039697">
    <property type="entry name" value="Alcohol_dehydrogenase_Fe"/>
</dbReference>
<dbReference type="Gene3D" id="3.40.50.1970">
    <property type="match status" value="1"/>
</dbReference>
<sequence length="380" mass="40504">MDVFKFVSPEIIFGPGTATECGLSASRLGAKRVFVVTDRGVHASGWLERVLGSLNDNGLECIVWKDVSPNPKDYEIYCGVNKYIDNKCDSLLAVGGGSPIDAAKAVALLVSNGGKLSDYEEIDSITRPLPPIVAVTTTAGSGSEVSQFSIIVNAPEKRKMTIVSKSLIPYISIHDPQLLETLNNQAMIYSGVHVLTHAIEAYVSKGATPMTDLFALNAITLAADSLRLVKGGKRSTDLNQSMAMANLNAGLAFSNAILGAVHAITHQISGWLDIPAGMVDAVLLPHVVEYNLPANPLKYARIAEALGEKVTSVQNGADKVIPAIKNLFAVLELPDKLSDLGINMKLYPLLAENITKDICLVTNPMNIGLNDVIDLLGRAC</sequence>
<dbReference type="Pfam" id="PF00465">
    <property type="entry name" value="Fe-ADH"/>
    <property type="match status" value="1"/>
</dbReference>
<feature type="domain" description="Fe-containing alcohol dehydrogenase-like C-terminal" evidence="4">
    <location>
        <begin position="188"/>
        <end position="379"/>
    </location>
</feature>
<keyword evidence="6" id="KW-1185">Reference proteome</keyword>
<protein>
    <submittedName>
        <fullName evidence="5">Iron-containing alcohol dehydrogenase</fullName>
    </submittedName>
</protein>
<dbReference type="Gene3D" id="1.20.1090.10">
    <property type="entry name" value="Dehydroquinate synthase-like - alpha domain"/>
    <property type="match status" value="1"/>
</dbReference>
<dbReference type="STRING" id="349161.Dred_1499"/>